<name>A0A6J4SRH7_9ACTN</name>
<proteinExistence type="predicted"/>
<keyword evidence="4 5" id="KW-0472">Membrane</keyword>
<keyword evidence="3 5" id="KW-1133">Transmembrane helix</keyword>
<accession>A0A6J4SRH7</accession>
<reference evidence="7" key="1">
    <citation type="submission" date="2020-02" db="EMBL/GenBank/DDBJ databases">
        <authorList>
            <person name="Meier V. D."/>
        </authorList>
    </citation>
    <scope>NUCLEOTIDE SEQUENCE</scope>
    <source>
        <strain evidence="7">AVDCRST_MAG17</strain>
    </source>
</reference>
<evidence type="ECO:0000256" key="1">
    <source>
        <dbReference type="ARBA" id="ARBA00004141"/>
    </source>
</evidence>
<evidence type="ECO:0000256" key="4">
    <source>
        <dbReference type="ARBA" id="ARBA00023136"/>
    </source>
</evidence>
<dbReference type="EMBL" id="CADCVV010000108">
    <property type="protein sequence ID" value="CAA9503328.1"/>
    <property type="molecule type" value="Genomic_DNA"/>
</dbReference>
<feature type="transmembrane region" description="Helical" evidence="5">
    <location>
        <begin position="18"/>
        <end position="36"/>
    </location>
</feature>
<keyword evidence="2 5" id="KW-0812">Transmembrane</keyword>
<dbReference type="GO" id="GO:0004252">
    <property type="term" value="F:serine-type endopeptidase activity"/>
    <property type="evidence" value="ECO:0007669"/>
    <property type="project" value="InterPro"/>
</dbReference>
<feature type="domain" description="Peptidase S54 rhomboid" evidence="6">
    <location>
        <begin position="57"/>
        <end position="191"/>
    </location>
</feature>
<dbReference type="PANTHER" id="PTHR43731">
    <property type="entry name" value="RHOMBOID PROTEASE"/>
    <property type="match status" value="1"/>
</dbReference>
<evidence type="ECO:0000313" key="7">
    <source>
        <dbReference type="EMBL" id="CAA9503328.1"/>
    </source>
</evidence>
<feature type="transmembrane region" description="Helical" evidence="5">
    <location>
        <begin position="173"/>
        <end position="191"/>
    </location>
</feature>
<dbReference type="InterPro" id="IPR035952">
    <property type="entry name" value="Rhomboid-like_sf"/>
</dbReference>
<protein>
    <recommendedName>
        <fullName evidence="6">Peptidase S54 rhomboid domain-containing protein</fullName>
    </recommendedName>
</protein>
<dbReference type="GO" id="GO:0016020">
    <property type="term" value="C:membrane"/>
    <property type="evidence" value="ECO:0007669"/>
    <property type="project" value="UniProtKB-SubCell"/>
</dbReference>
<comment type="subcellular location">
    <subcellularLocation>
        <location evidence="1">Membrane</location>
        <topology evidence="1">Multi-pass membrane protein</topology>
    </subcellularLocation>
</comment>
<dbReference type="InterPro" id="IPR050925">
    <property type="entry name" value="Rhomboid_protease_S54"/>
</dbReference>
<evidence type="ECO:0000256" key="3">
    <source>
        <dbReference type="ARBA" id="ARBA00022989"/>
    </source>
</evidence>
<dbReference type="Gene3D" id="1.20.1540.10">
    <property type="entry name" value="Rhomboid-like"/>
    <property type="match status" value="1"/>
</dbReference>
<sequence length="201" mass="20742">MSATLSPAATRARGSRRAGFALVAGMATLMWFSEVFDQVSGLQLDQYGIEPREPEGLVGIVASPFLHGGLGHVAANTVPFLMLGFLIALGGALRVLLVTLIVALIGGVGVWLLAPASSLTVGASGIVFGYAGYLLSRGFFSRRLRDFALAAVIALVWGGALLGGLLPQEGISWQGHLFGGIGGLVAGWALGDVAGRRARRS</sequence>
<feature type="transmembrane region" description="Helical" evidence="5">
    <location>
        <begin position="111"/>
        <end position="135"/>
    </location>
</feature>
<gene>
    <name evidence="7" type="ORF">AVDCRST_MAG17-1526</name>
</gene>
<organism evidence="7">
    <name type="scientific">uncultured Solirubrobacterales bacterium</name>
    <dbReference type="NCBI Taxonomy" id="768556"/>
    <lineage>
        <taxon>Bacteria</taxon>
        <taxon>Bacillati</taxon>
        <taxon>Actinomycetota</taxon>
        <taxon>Thermoleophilia</taxon>
        <taxon>Solirubrobacterales</taxon>
        <taxon>environmental samples</taxon>
    </lineage>
</organism>
<dbReference type="Pfam" id="PF01694">
    <property type="entry name" value="Rhomboid"/>
    <property type="match status" value="1"/>
</dbReference>
<evidence type="ECO:0000259" key="6">
    <source>
        <dbReference type="Pfam" id="PF01694"/>
    </source>
</evidence>
<dbReference type="InterPro" id="IPR022764">
    <property type="entry name" value="Peptidase_S54_rhomboid_dom"/>
</dbReference>
<feature type="transmembrane region" description="Helical" evidence="5">
    <location>
        <begin position="147"/>
        <end position="167"/>
    </location>
</feature>
<evidence type="ECO:0000256" key="5">
    <source>
        <dbReference type="SAM" id="Phobius"/>
    </source>
</evidence>
<dbReference type="AlphaFoldDB" id="A0A6J4SRH7"/>
<dbReference type="PANTHER" id="PTHR43731:SF9">
    <property type="entry name" value="SLR1461 PROTEIN"/>
    <property type="match status" value="1"/>
</dbReference>
<dbReference type="SUPFAM" id="SSF144091">
    <property type="entry name" value="Rhomboid-like"/>
    <property type="match status" value="1"/>
</dbReference>
<evidence type="ECO:0000256" key="2">
    <source>
        <dbReference type="ARBA" id="ARBA00022692"/>
    </source>
</evidence>